<reference evidence="1 2" key="1">
    <citation type="journal article" date="2023" name="Sci. Data">
        <title>Genome assembly of the Korean intertidal mud-creeper Batillaria attramentaria.</title>
        <authorList>
            <person name="Patra A.K."/>
            <person name="Ho P.T."/>
            <person name="Jun S."/>
            <person name="Lee S.J."/>
            <person name="Kim Y."/>
            <person name="Won Y.J."/>
        </authorList>
    </citation>
    <scope>NUCLEOTIDE SEQUENCE [LARGE SCALE GENOMIC DNA]</scope>
    <source>
        <strain evidence="1">Wonlab-2016</strain>
    </source>
</reference>
<proteinExistence type="predicted"/>
<comment type="caution">
    <text evidence="1">The sequence shown here is derived from an EMBL/GenBank/DDBJ whole genome shotgun (WGS) entry which is preliminary data.</text>
</comment>
<gene>
    <name evidence="1" type="ORF">BaRGS_00003880</name>
</gene>
<accession>A0ABD0M0U1</accession>
<name>A0ABD0M0U1_9CAEN</name>
<keyword evidence="2" id="KW-1185">Reference proteome</keyword>
<evidence type="ECO:0000313" key="2">
    <source>
        <dbReference type="Proteomes" id="UP001519460"/>
    </source>
</evidence>
<dbReference type="Proteomes" id="UP001519460">
    <property type="component" value="Unassembled WGS sequence"/>
</dbReference>
<sequence>LAIDTSKVHEEHRLEEILTINVAIFTDRKSAHTPGRVNASHLGHRGLAIGSFRKEKDVHEGLQIRRPVDERLGVFSSLQPRAEAYNRQNGPSYAAYDPGGWRLVLVGRQGVTLAGFTSLNAQGYGR</sequence>
<dbReference type="AlphaFoldDB" id="A0ABD0M0U1"/>
<feature type="non-terminal residue" evidence="1">
    <location>
        <position position="1"/>
    </location>
</feature>
<protein>
    <submittedName>
        <fullName evidence="1">Uncharacterized protein</fullName>
    </submittedName>
</protein>
<organism evidence="1 2">
    <name type="scientific">Batillaria attramentaria</name>
    <dbReference type="NCBI Taxonomy" id="370345"/>
    <lineage>
        <taxon>Eukaryota</taxon>
        <taxon>Metazoa</taxon>
        <taxon>Spiralia</taxon>
        <taxon>Lophotrochozoa</taxon>
        <taxon>Mollusca</taxon>
        <taxon>Gastropoda</taxon>
        <taxon>Caenogastropoda</taxon>
        <taxon>Sorbeoconcha</taxon>
        <taxon>Cerithioidea</taxon>
        <taxon>Batillariidae</taxon>
        <taxon>Batillaria</taxon>
    </lineage>
</organism>
<evidence type="ECO:0000313" key="1">
    <source>
        <dbReference type="EMBL" id="KAK7504852.1"/>
    </source>
</evidence>
<feature type="non-terminal residue" evidence="1">
    <location>
        <position position="126"/>
    </location>
</feature>
<dbReference type="EMBL" id="JACVVK020000013">
    <property type="protein sequence ID" value="KAK7504852.1"/>
    <property type="molecule type" value="Genomic_DNA"/>
</dbReference>